<evidence type="ECO:0000313" key="2">
    <source>
        <dbReference type="EMBL" id="KIN08137.1"/>
    </source>
</evidence>
<evidence type="ECO:0000313" key="3">
    <source>
        <dbReference type="Proteomes" id="UP000054321"/>
    </source>
</evidence>
<dbReference type="HOGENOM" id="CLU_004498_7_1_1"/>
<feature type="domain" description="Amine oxidase" evidence="1">
    <location>
        <begin position="23"/>
        <end position="496"/>
    </location>
</feature>
<dbReference type="Proteomes" id="UP000054321">
    <property type="component" value="Unassembled WGS sequence"/>
</dbReference>
<dbReference type="InterPro" id="IPR050281">
    <property type="entry name" value="Flavin_monoamine_oxidase"/>
</dbReference>
<dbReference type="PANTHER" id="PTHR10742">
    <property type="entry name" value="FLAVIN MONOAMINE OXIDASE"/>
    <property type="match status" value="1"/>
</dbReference>
<organism evidence="2 3">
    <name type="scientific">Oidiodendron maius (strain Zn)</name>
    <dbReference type="NCBI Taxonomy" id="913774"/>
    <lineage>
        <taxon>Eukaryota</taxon>
        <taxon>Fungi</taxon>
        <taxon>Dikarya</taxon>
        <taxon>Ascomycota</taxon>
        <taxon>Pezizomycotina</taxon>
        <taxon>Leotiomycetes</taxon>
        <taxon>Leotiomycetes incertae sedis</taxon>
        <taxon>Myxotrichaceae</taxon>
        <taxon>Oidiodendron</taxon>
    </lineage>
</organism>
<dbReference type="OrthoDB" id="5046242at2759"/>
<proteinExistence type="predicted"/>
<dbReference type="Gene3D" id="3.90.660.10">
    <property type="match status" value="1"/>
</dbReference>
<dbReference type="InterPro" id="IPR036188">
    <property type="entry name" value="FAD/NAD-bd_sf"/>
</dbReference>
<dbReference type="InParanoid" id="A0A0C3I150"/>
<dbReference type="Pfam" id="PF01593">
    <property type="entry name" value="Amino_oxidase"/>
    <property type="match status" value="1"/>
</dbReference>
<dbReference type="STRING" id="913774.A0A0C3I150"/>
<dbReference type="GO" id="GO:0003682">
    <property type="term" value="F:chromatin binding"/>
    <property type="evidence" value="ECO:0007669"/>
    <property type="project" value="TreeGrafter"/>
</dbReference>
<dbReference type="AlphaFoldDB" id="A0A0C3I150"/>
<dbReference type="SUPFAM" id="SSF54373">
    <property type="entry name" value="FAD-linked reductases, C-terminal domain"/>
    <property type="match status" value="1"/>
</dbReference>
<sequence length="514" mass="57523">MTHPSPLSETSQRPRVGIVGAGLAGLRCAEVLINEGVEVTILEARNRIGGRVHQMDLLSRSVDMGPSWIHGTFTNPILRLAEETETAHCLIEDNAHIFDTDGSSVCPLRAIRLFDLVWNIISDAFKYSNENCRKISPKRSLKDFFMERLPEYGLEEDDRTLVLQIAEVWGAFIGDPWDNQSLKYFWLEECLDGENLFVAGTHSSILQSIAQKALSNAKILLDTEVTSIRSFGNAEAHSKVLVKTANREFEFDDVVITVPLGCLKKGTPKFYPPLPSSISRAIQNASYGHLEKIYITFPKAFWDSTVLEPKATASGEKIRFPTFSHFLCPTYSIENTGSWALELVSLSSPELFGCHSQPTLLFCVHGPYATHITSLIAPLSSSSQEYFKVIDDFFRPYYALLPNYDRTDQNCIPEAVLATNWQNDRLAGYGSYINFQVRDELRKGEPEVKLEEDIRALRRGMPEKGIWLAGEHTAPFVALGTSTGAYWSGESVGVRILRAYGLVMGKRNKKANDQ</sequence>
<evidence type="ECO:0000259" key="1">
    <source>
        <dbReference type="Pfam" id="PF01593"/>
    </source>
</evidence>
<dbReference type="SUPFAM" id="SSF51905">
    <property type="entry name" value="FAD/NAD(P)-binding domain"/>
    <property type="match status" value="1"/>
</dbReference>
<protein>
    <recommendedName>
        <fullName evidence="1">Amine oxidase domain-containing protein</fullName>
    </recommendedName>
</protein>
<dbReference type="InterPro" id="IPR002937">
    <property type="entry name" value="Amino_oxidase"/>
</dbReference>
<dbReference type="PANTHER" id="PTHR10742:SF414">
    <property type="entry name" value="CONTAINING AMINE OXIDASE, PUTATIVE (AFU_ORTHOLOGUE AFUA_3G12150)-RELATED"/>
    <property type="match status" value="1"/>
</dbReference>
<dbReference type="GO" id="GO:0016491">
    <property type="term" value="F:oxidoreductase activity"/>
    <property type="evidence" value="ECO:0007669"/>
    <property type="project" value="InterPro"/>
</dbReference>
<dbReference type="Gene3D" id="3.50.50.60">
    <property type="entry name" value="FAD/NAD(P)-binding domain"/>
    <property type="match status" value="1"/>
</dbReference>
<reference evidence="2 3" key="1">
    <citation type="submission" date="2014-04" db="EMBL/GenBank/DDBJ databases">
        <authorList>
            <consortium name="DOE Joint Genome Institute"/>
            <person name="Kuo A."/>
            <person name="Martino E."/>
            <person name="Perotto S."/>
            <person name="Kohler A."/>
            <person name="Nagy L.G."/>
            <person name="Floudas D."/>
            <person name="Copeland A."/>
            <person name="Barry K.W."/>
            <person name="Cichocki N."/>
            <person name="Veneault-Fourrey C."/>
            <person name="LaButti K."/>
            <person name="Lindquist E.A."/>
            <person name="Lipzen A."/>
            <person name="Lundell T."/>
            <person name="Morin E."/>
            <person name="Murat C."/>
            <person name="Sun H."/>
            <person name="Tunlid A."/>
            <person name="Henrissat B."/>
            <person name="Grigoriev I.V."/>
            <person name="Hibbett D.S."/>
            <person name="Martin F."/>
            <person name="Nordberg H.P."/>
            <person name="Cantor M.N."/>
            <person name="Hua S.X."/>
        </authorList>
    </citation>
    <scope>NUCLEOTIDE SEQUENCE [LARGE SCALE GENOMIC DNA]</scope>
    <source>
        <strain evidence="2 3">Zn</strain>
    </source>
</reference>
<dbReference type="GO" id="GO:0050660">
    <property type="term" value="F:flavin adenine dinucleotide binding"/>
    <property type="evidence" value="ECO:0007669"/>
    <property type="project" value="TreeGrafter"/>
</dbReference>
<gene>
    <name evidence="2" type="ORF">OIDMADRAFT_107866</name>
</gene>
<name>A0A0C3I150_OIDMZ</name>
<accession>A0A0C3I150</accession>
<dbReference type="EMBL" id="KN832870">
    <property type="protein sequence ID" value="KIN08137.1"/>
    <property type="molecule type" value="Genomic_DNA"/>
</dbReference>
<keyword evidence="3" id="KW-1185">Reference proteome</keyword>
<dbReference type="GO" id="GO:0006338">
    <property type="term" value="P:chromatin remodeling"/>
    <property type="evidence" value="ECO:0007669"/>
    <property type="project" value="TreeGrafter"/>
</dbReference>
<dbReference type="PRINTS" id="PR00419">
    <property type="entry name" value="ADXRDTASE"/>
</dbReference>
<reference evidence="3" key="2">
    <citation type="submission" date="2015-01" db="EMBL/GenBank/DDBJ databases">
        <title>Evolutionary Origins and Diversification of the Mycorrhizal Mutualists.</title>
        <authorList>
            <consortium name="DOE Joint Genome Institute"/>
            <consortium name="Mycorrhizal Genomics Consortium"/>
            <person name="Kohler A."/>
            <person name="Kuo A."/>
            <person name="Nagy L.G."/>
            <person name="Floudas D."/>
            <person name="Copeland A."/>
            <person name="Barry K.W."/>
            <person name="Cichocki N."/>
            <person name="Veneault-Fourrey C."/>
            <person name="LaButti K."/>
            <person name="Lindquist E.A."/>
            <person name="Lipzen A."/>
            <person name="Lundell T."/>
            <person name="Morin E."/>
            <person name="Murat C."/>
            <person name="Riley R."/>
            <person name="Ohm R."/>
            <person name="Sun H."/>
            <person name="Tunlid A."/>
            <person name="Henrissat B."/>
            <person name="Grigoriev I.V."/>
            <person name="Hibbett D.S."/>
            <person name="Martin F."/>
        </authorList>
    </citation>
    <scope>NUCLEOTIDE SEQUENCE [LARGE SCALE GENOMIC DNA]</scope>
    <source>
        <strain evidence="3">Zn</strain>
    </source>
</reference>
<dbReference type="FunCoup" id="A0A0C3I150">
    <property type="interactions" value="404"/>
</dbReference>